<name>J4G9P6_9APHY</name>
<sequence length="947" mass="101902">MTYPNAVSFTYVSLHSGLHLCKIYPPICVAHSDIESLHRTSSDDDDERTAQLHFVPQSADHSFDVEQRVDGILKSDMSIDNAQCNEKTTKSHLRESDAYSRSGEHNQMESLQQNAATTWAPRRIVLPADASTCIRPDIETATDEVQLSCLDSARLVTGASAAAKSSVKYILPLSLTEAIESSPTADSAPGDTNIEQISEVEQIHDDHLVDFEVYVKDSLSVLEVTDDPGSPCTIFNGSPLIASLCSPPNTAYREENYVDPLRIFVPDVEQVRLPVSAASTSALCCTDLVLPCSISGGSPDHAAGSLSMLCTNAESCDLLAGPSNADVHPIADSLDAQIIYDPDTTAEDAQRTSLLLDPFCHVSSSSDSPDGSRVDPKRISSDLSLTDGCLGHLDCPIVTDGTTLDADPVPLSAKMFVVDTTTGLQVAAEKYVDDEKLTSSIPPQLPYLVDLVVLQLPNKVEPISTECSSCDSFTEATSTSMIADTASTYFTDQEAPTAVQAPRVDVNISSSVPSAPNEEARLDLVVLPLSPIESAQLTGVLDLEDSGLSCSLGDDLCSDMVLDEKSTCSQYVDQDAEQLLTTDDIPSSPLPSSSPFPSSSPCKIFSSSPPCKGSSPPSSPPLFAIDHHKSHLEGYQLDFDARPIVGAKRPRSLFEPALGIPDEINGNEGSHHTSSFANQSPKKYMKMDGSLRPNNLSNPKRPTLISQQKQRRKLVAPFRSPLVDIAFAHHGVDAVYASGRIPRGLEAAKGETVDVEALTRPNLSYAVETSDATVQTKDCTRNAAKQFKSPLSVGSSVPNVSFSSVTAMPTIQALQRRLQMLKQAIRIKTAGAGLEEAQLEELVEKWVTVGREVAWAVWDTVKDQNPGESINTWRGKSGWLEEEFGRGEGSRSGGATGAYQVRNEGIQDDEENISTHTPGTMLRHLGIAPETLGWDEQEGDFVDLGDI</sequence>
<feature type="compositionally biased region" description="Basic and acidic residues" evidence="1">
    <location>
        <begin position="87"/>
        <end position="106"/>
    </location>
</feature>
<evidence type="ECO:0000256" key="1">
    <source>
        <dbReference type="SAM" id="MobiDB-lite"/>
    </source>
</evidence>
<organism evidence="2 3">
    <name type="scientific">Fibroporia radiculosa</name>
    <dbReference type="NCBI Taxonomy" id="599839"/>
    <lineage>
        <taxon>Eukaryota</taxon>
        <taxon>Fungi</taxon>
        <taxon>Dikarya</taxon>
        <taxon>Basidiomycota</taxon>
        <taxon>Agaricomycotina</taxon>
        <taxon>Agaricomycetes</taxon>
        <taxon>Polyporales</taxon>
        <taxon>Fibroporiaceae</taxon>
        <taxon>Fibroporia</taxon>
    </lineage>
</organism>
<dbReference type="Proteomes" id="UP000006352">
    <property type="component" value="Unassembled WGS sequence"/>
</dbReference>
<feature type="compositionally biased region" description="Low complexity" evidence="1">
    <location>
        <begin position="595"/>
        <end position="616"/>
    </location>
</feature>
<dbReference type="GeneID" id="24098324"/>
<feature type="region of interest" description="Disordered" evidence="1">
    <location>
        <begin position="691"/>
        <end position="711"/>
    </location>
</feature>
<dbReference type="Gene3D" id="6.10.140.1020">
    <property type="match status" value="1"/>
</dbReference>
<evidence type="ECO:0000313" key="3">
    <source>
        <dbReference type="Proteomes" id="UP000006352"/>
    </source>
</evidence>
<accession>J4G9P6</accession>
<feature type="region of interest" description="Disordered" evidence="1">
    <location>
        <begin position="86"/>
        <end position="106"/>
    </location>
</feature>
<dbReference type="AlphaFoldDB" id="J4G9P6"/>
<protein>
    <submittedName>
        <fullName evidence="2">Uncharacterized protein</fullName>
    </submittedName>
</protein>
<proteinExistence type="predicted"/>
<evidence type="ECO:0000313" key="2">
    <source>
        <dbReference type="EMBL" id="CCM03413.1"/>
    </source>
</evidence>
<feature type="compositionally biased region" description="Polar residues" evidence="1">
    <location>
        <begin position="692"/>
        <end position="708"/>
    </location>
</feature>
<dbReference type="InParanoid" id="J4G9P6"/>
<dbReference type="EMBL" id="HE797112">
    <property type="protein sequence ID" value="CCM03413.1"/>
    <property type="molecule type" value="Genomic_DNA"/>
</dbReference>
<feature type="region of interest" description="Disordered" evidence="1">
    <location>
        <begin position="582"/>
        <end position="622"/>
    </location>
</feature>
<dbReference type="HOGENOM" id="CLU_310568_0_0_1"/>
<gene>
    <name evidence="2" type="ORF">FIBRA_05544</name>
</gene>
<dbReference type="STRING" id="599839.J4G9P6"/>
<dbReference type="RefSeq" id="XP_012182696.1">
    <property type="nucleotide sequence ID" value="XM_012327306.1"/>
</dbReference>
<dbReference type="OrthoDB" id="27934at2759"/>
<keyword evidence="3" id="KW-1185">Reference proteome</keyword>
<reference evidence="2 3" key="1">
    <citation type="journal article" date="2012" name="Appl. Environ. Microbiol.">
        <title>Short-read sequencing for genomic analysis of the brown rot fungus Fibroporia radiculosa.</title>
        <authorList>
            <person name="Tang J.D."/>
            <person name="Perkins A.D."/>
            <person name="Sonstegard T.S."/>
            <person name="Schroeder S.G."/>
            <person name="Burgess S.C."/>
            <person name="Diehl S.V."/>
        </authorList>
    </citation>
    <scope>NUCLEOTIDE SEQUENCE [LARGE SCALE GENOMIC DNA]</scope>
    <source>
        <strain evidence="2 3">TFFH 294</strain>
    </source>
</reference>